<organism evidence="1 2">
    <name type="scientific">Wolfiporia cocos (strain MD-104)</name>
    <name type="common">Brown rot fungus</name>
    <dbReference type="NCBI Taxonomy" id="742152"/>
    <lineage>
        <taxon>Eukaryota</taxon>
        <taxon>Fungi</taxon>
        <taxon>Dikarya</taxon>
        <taxon>Basidiomycota</taxon>
        <taxon>Agaricomycotina</taxon>
        <taxon>Agaricomycetes</taxon>
        <taxon>Polyporales</taxon>
        <taxon>Phaeolaceae</taxon>
        <taxon>Wolfiporia</taxon>
    </lineage>
</organism>
<protein>
    <submittedName>
        <fullName evidence="1">Uncharacterized protein</fullName>
    </submittedName>
</protein>
<accession>A0A2H3JHM4</accession>
<reference evidence="1 2" key="1">
    <citation type="journal article" date="2012" name="Science">
        <title>The Paleozoic origin of enzymatic lignin decomposition reconstructed from 31 fungal genomes.</title>
        <authorList>
            <person name="Floudas D."/>
            <person name="Binder M."/>
            <person name="Riley R."/>
            <person name="Barry K."/>
            <person name="Blanchette R.A."/>
            <person name="Henrissat B."/>
            <person name="Martinez A.T."/>
            <person name="Otillar R."/>
            <person name="Spatafora J.W."/>
            <person name="Yadav J.S."/>
            <person name="Aerts A."/>
            <person name="Benoit I."/>
            <person name="Boyd A."/>
            <person name="Carlson A."/>
            <person name="Copeland A."/>
            <person name="Coutinho P.M."/>
            <person name="de Vries R.P."/>
            <person name="Ferreira P."/>
            <person name="Findley K."/>
            <person name="Foster B."/>
            <person name="Gaskell J."/>
            <person name="Glotzer D."/>
            <person name="Gorecki P."/>
            <person name="Heitman J."/>
            <person name="Hesse C."/>
            <person name="Hori C."/>
            <person name="Igarashi K."/>
            <person name="Jurgens J.A."/>
            <person name="Kallen N."/>
            <person name="Kersten P."/>
            <person name="Kohler A."/>
            <person name="Kuees U."/>
            <person name="Kumar T.K.A."/>
            <person name="Kuo A."/>
            <person name="LaButti K."/>
            <person name="Larrondo L.F."/>
            <person name="Lindquist E."/>
            <person name="Ling A."/>
            <person name="Lombard V."/>
            <person name="Lucas S."/>
            <person name="Lundell T."/>
            <person name="Martin R."/>
            <person name="McLaughlin D.J."/>
            <person name="Morgenstern I."/>
            <person name="Morin E."/>
            <person name="Murat C."/>
            <person name="Nagy L.G."/>
            <person name="Nolan M."/>
            <person name="Ohm R.A."/>
            <person name="Patyshakuliyeva A."/>
            <person name="Rokas A."/>
            <person name="Ruiz-Duenas F.J."/>
            <person name="Sabat G."/>
            <person name="Salamov A."/>
            <person name="Samejima M."/>
            <person name="Schmutz J."/>
            <person name="Slot J.C."/>
            <person name="St John F."/>
            <person name="Stenlid J."/>
            <person name="Sun H."/>
            <person name="Sun S."/>
            <person name="Syed K."/>
            <person name="Tsang A."/>
            <person name="Wiebenga A."/>
            <person name="Young D."/>
            <person name="Pisabarro A."/>
            <person name="Eastwood D.C."/>
            <person name="Martin F."/>
            <person name="Cullen D."/>
            <person name="Grigoriev I.V."/>
            <person name="Hibbett D.S."/>
        </authorList>
    </citation>
    <scope>NUCLEOTIDE SEQUENCE [LARGE SCALE GENOMIC DNA]</scope>
    <source>
        <strain evidence="1 2">MD-104</strain>
    </source>
</reference>
<dbReference type="Proteomes" id="UP000218811">
    <property type="component" value="Unassembled WGS sequence"/>
</dbReference>
<gene>
    <name evidence="1" type="ORF">WOLCODRAFT_28985</name>
</gene>
<dbReference type="OrthoDB" id="65716at2759"/>
<keyword evidence="2" id="KW-1185">Reference proteome</keyword>
<dbReference type="EMBL" id="KB467920">
    <property type="protein sequence ID" value="PCH37228.1"/>
    <property type="molecule type" value="Genomic_DNA"/>
</dbReference>
<sequence length="137" mass="15217">METVAGRYSGISLRSVIATKAYLRGQETISASDALAVNTFEAITDILWVEKDCPVEVLFTALEAILHASLDRNSISIETFSRWLRTICTMLLASLLDEAKRWFEASTTICRFVPDGDSRAAKISETYSQLLERCSSS</sequence>
<proteinExistence type="predicted"/>
<dbReference type="AlphaFoldDB" id="A0A2H3JHM4"/>
<name>A0A2H3JHM4_WOLCO</name>
<evidence type="ECO:0000313" key="2">
    <source>
        <dbReference type="Proteomes" id="UP000218811"/>
    </source>
</evidence>
<evidence type="ECO:0000313" key="1">
    <source>
        <dbReference type="EMBL" id="PCH37228.1"/>
    </source>
</evidence>